<feature type="chain" id="PRO_5037340728" description="Extensin-like C-terminal domain-containing protein" evidence="2">
    <location>
        <begin position="22"/>
        <end position="312"/>
    </location>
</feature>
<evidence type="ECO:0000313" key="5">
    <source>
        <dbReference type="Proteomes" id="UP000628984"/>
    </source>
</evidence>
<evidence type="ECO:0000256" key="1">
    <source>
        <dbReference type="SAM" id="MobiDB-lite"/>
    </source>
</evidence>
<feature type="domain" description="Extensin-like C-terminal" evidence="3">
    <location>
        <begin position="164"/>
        <end position="312"/>
    </location>
</feature>
<comment type="caution">
    <text evidence="4">The sequence shown here is derived from an EMBL/GenBank/DDBJ whole genome shotgun (WGS) entry which is preliminary data.</text>
</comment>
<evidence type="ECO:0000313" key="4">
    <source>
        <dbReference type="EMBL" id="GGW30858.1"/>
    </source>
</evidence>
<proteinExistence type="predicted"/>
<feature type="signal peptide" evidence="2">
    <location>
        <begin position="1"/>
        <end position="21"/>
    </location>
</feature>
<reference evidence="4" key="1">
    <citation type="journal article" date="2014" name="Int. J. Syst. Evol. Microbiol.">
        <title>Complete genome sequence of Corynebacterium casei LMG S-19264T (=DSM 44701T), isolated from a smear-ripened cheese.</title>
        <authorList>
            <consortium name="US DOE Joint Genome Institute (JGI-PGF)"/>
            <person name="Walter F."/>
            <person name="Albersmeier A."/>
            <person name="Kalinowski J."/>
            <person name="Ruckert C."/>
        </authorList>
    </citation>
    <scope>NUCLEOTIDE SEQUENCE</scope>
    <source>
        <strain evidence="4">KCTC 23714</strain>
    </source>
</reference>
<dbReference type="Proteomes" id="UP000628984">
    <property type="component" value="Unassembled WGS sequence"/>
</dbReference>
<evidence type="ECO:0000256" key="2">
    <source>
        <dbReference type="SAM" id="SignalP"/>
    </source>
</evidence>
<evidence type="ECO:0000259" key="3">
    <source>
        <dbReference type="Pfam" id="PF06904"/>
    </source>
</evidence>
<protein>
    <recommendedName>
        <fullName evidence="3">Extensin-like C-terminal domain-containing protein</fullName>
    </recommendedName>
</protein>
<keyword evidence="2" id="KW-0732">Signal</keyword>
<feature type="region of interest" description="Disordered" evidence="1">
    <location>
        <begin position="60"/>
        <end position="83"/>
    </location>
</feature>
<gene>
    <name evidence="4" type="ORF">GCM10011452_19170</name>
</gene>
<dbReference type="RefSeq" id="WP_229804090.1">
    <property type="nucleotide sequence ID" value="NZ_BMYQ01000005.1"/>
</dbReference>
<organism evidence="4 5">
    <name type="scientific">Gemmobacter lanyuensis</name>
    <dbReference type="NCBI Taxonomy" id="1054497"/>
    <lineage>
        <taxon>Bacteria</taxon>
        <taxon>Pseudomonadati</taxon>
        <taxon>Pseudomonadota</taxon>
        <taxon>Alphaproteobacteria</taxon>
        <taxon>Rhodobacterales</taxon>
        <taxon>Paracoccaceae</taxon>
        <taxon>Gemmobacter</taxon>
    </lineage>
</organism>
<dbReference type="InterPro" id="IPR009683">
    <property type="entry name" value="Extensin-like_C"/>
</dbReference>
<dbReference type="EMBL" id="BMYQ01000005">
    <property type="protein sequence ID" value="GGW30858.1"/>
    <property type="molecule type" value="Genomic_DNA"/>
</dbReference>
<name>A0A918IVX4_9RHOB</name>
<dbReference type="Pfam" id="PF06904">
    <property type="entry name" value="Extensin-like_C"/>
    <property type="match status" value="1"/>
</dbReference>
<dbReference type="AlphaFoldDB" id="A0A918IVX4"/>
<sequence length="312" mass="32525">MMKRAIVLAAGLACLAGAVQAEGLKSSMLPKARPGTVVPAAPTEPLVVSVSTTNAVVPLTRPRPRPAGLVTDAPAPEPAPEAPVVDEASVALVSAVTVPMTRPRPRPADLAIAPQEEAPKRKGWGIFKAAAVRTVPGKTAVLPKKGSVCGDPDIRGEEIAPITSRVRGCGIEDPVKVTAIAGVTFSQPATITCDTAIAAKKWIERGIQPAFDNAVVQLQIAGSYVCRPRNGVRGNKVSEHGRGRALDVSGFVLSNGKTLSVAQDYRKSKAMKAAHKAACGPYGTTLGPGSDGFHEDHIHVDIVSYRNGTYCR</sequence>
<accession>A0A918IVX4</accession>
<keyword evidence="5" id="KW-1185">Reference proteome</keyword>
<reference evidence="4" key="2">
    <citation type="submission" date="2020-09" db="EMBL/GenBank/DDBJ databases">
        <authorList>
            <person name="Sun Q."/>
            <person name="Kim S."/>
        </authorList>
    </citation>
    <scope>NUCLEOTIDE SEQUENCE</scope>
    <source>
        <strain evidence="4">KCTC 23714</strain>
    </source>
</reference>